<dbReference type="EMBL" id="JANBPK010000933">
    <property type="protein sequence ID" value="KAJ2928269.1"/>
    <property type="molecule type" value="Genomic_DNA"/>
</dbReference>
<proteinExistence type="predicted"/>
<dbReference type="OrthoDB" id="2638860at2759"/>
<feature type="transmembrane region" description="Helical" evidence="1">
    <location>
        <begin position="59"/>
        <end position="78"/>
    </location>
</feature>
<dbReference type="AlphaFoldDB" id="A0A9W8MH15"/>
<protein>
    <recommendedName>
        <fullName evidence="2">DUF6533 domain-containing protein</fullName>
    </recommendedName>
</protein>
<dbReference type="Pfam" id="PF20151">
    <property type="entry name" value="DUF6533"/>
    <property type="match status" value="1"/>
</dbReference>
<feature type="non-terminal residue" evidence="3">
    <location>
        <position position="1"/>
    </location>
</feature>
<organism evidence="3 4">
    <name type="scientific">Candolleomyces eurysporus</name>
    <dbReference type="NCBI Taxonomy" id="2828524"/>
    <lineage>
        <taxon>Eukaryota</taxon>
        <taxon>Fungi</taxon>
        <taxon>Dikarya</taxon>
        <taxon>Basidiomycota</taxon>
        <taxon>Agaricomycotina</taxon>
        <taxon>Agaricomycetes</taxon>
        <taxon>Agaricomycetidae</taxon>
        <taxon>Agaricales</taxon>
        <taxon>Agaricineae</taxon>
        <taxon>Psathyrellaceae</taxon>
        <taxon>Candolleomyces</taxon>
    </lineage>
</organism>
<accession>A0A9W8MH15</accession>
<keyword evidence="1" id="KW-0812">Transmembrane</keyword>
<evidence type="ECO:0000256" key="1">
    <source>
        <dbReference type="SAM" id="Phobius"/>
    </source>
</evidence>
<keyword evidence="1" id="KW-1133">Transmembrane helix</keyword>
<name>A0A9W8MH15_9AGAR</name>
<feature type="domain" description="DUF6533" evidence="2">
    <location>
        <begin position="24"/>
        <end position="67"/>
    </location>
</feature>
<evidence type="ECO:0000313" key="3">
    <source>
        <dbReference type="EMBL" id="KAJ2928269.1"/>
    </source>
</evidence>
<feature type="transmembrane region" description="Helical" evidence="1">
    <location>
        <begin position="99"/>
        <end position="116"/>
    </location>
</feature>
<sequence>MATPQEVIYNAIVEAYTSTKYVTGVSGFALVIADFVHTFPDEVRLMWPTPISLPKVLFFSLRYYILIHGAFAMTYTLPTNLSAAQCHAAFDRIAISTKLAVIASETILLIRVYAFSGKDKKLLAFLLFQFFVSVVVDPLLAGGKC</sequence>
<keyword evidence="4" id="KW-1185">Reference proteome</keyword>
<gene>
    <name evidence="3" type="ORF">H1R20_g8839</name>
</gene>
<dbReference type="Proteomes" id="UP001140091">
    <property type="component" value="Unassembled WGS sequence"/>
</dbReference>
<evidence type="ECO:0000313" key="4">
    <source>
        <dbReference type="Proteomes" id="UP001140091"/>
    </source>
</evidence>
<comment type="caution">
    <text evidence="3">The sequence shown here is derived from an EMBL/GenBank/DDBJ whole genome shotgun (WGS) entry which is preliminary data.</text>
</comment>
<dbReference type="InterPro" id="IPR045340">
    <property type="entry name" value="DUF6533"/>
</dbReference>
<feature type="transmembrane region" description="Helical" evidence="1">
    <location>
        <begin position="122"/>
        <end position="141"/>
    </location>
</feature>
<reference evidence="3" key="1">
    <citation type="submission" date="2022-06" db="EMBL/GenBank/DDBJ databases">
        <title>Genome Sequence of Candolleomyces eurysporus.</title>
        <authorList>
            <person name="Buettner E."/>
        </authorList>
    </citation>
    <scope>NUCLEOTIDE SEQUENCE</scope>
    <source>
        <strain evidence="3">VTCC 930004</strain>
    </source>
</reference>
<keyword evidence="1" id="KW-0472">Membrane</keyword>
<evidence type="ECO:0000259" key="2">
    <source>
        <dbReference type="Pfam" id="PF20151"/>
    </source>
</evidence>